<dbReference type="GeneID" id="41599249"/>
<keyword evidence="5" id="KW-1185">Reference proteome</keyword>
<dbReference type="PATRIC" id="fig|1582439.9.peg.76"/>
<dbReference type="InterPro" id="IPR001347">
    <property type="entry name" value="SIS_dom"/>
</dbReference>
<evidence type="ECO:0000313" key="5">
    <source>
        <dbReference type="Proteomes" id="UP000032027"/>
    </source>
</evidence>
<feature type="domain" description="SIS" evidence="3">
    <location>
        <begin position="35"/>
        <end position="173"/>
    </location>
</feature>
<dbReference type="GO" id="GO:0005975">
    <property type="term" value="P:carbohydrate metabolic process"/>
    <property type="evidence" value="ECO:0007669"/>
    <property type="project" value="InterPro"/>
</dbReference>
<dbReference type="HOGENOM" id="CLU_059687_0_0_2"/>
<dbReference type="CDD" id="cd05017">
    <property type="entry name" value="SIS_PGI_PMI_1"/>
    <property type="match status" value="1"/>
</dbReference>
<keyword evidence="2 4" id="KW-0413">Isomerase</keyword>
<proteinExistence type="inferred from homology"/>
<evidence type="ECO:0000256" key="2">
    <source>
        <dbReference type="ARBA" id="ARBA00023235"/>
    </source>
</evidence>
<dbReference type="EMBL" id="CP010868">
    <property type="protein sequence ID" value="AJM91300.1"/>
    <property type="molecule type" value="Genomic_DNA"/>
</dbReference>
<dbReference type="CDD" id="cd05637">
    <property type="entry name" value="SIS_PGI_PMI_2"/>
    <property type="match status" value="1"/>
</dbReference>
<reference evidence="4 5" key="3">
    <citation type="journal article" date="2019" name="Int. J. Syst. Evol. Microbiol.">
        <title>Nitrosopumilus adriaticus sp. nov. and Nitrosopumilus piranensis sp. nov., two ammonia-oxidizing archaea from the Adriatic Sea and members of the class Nitrososphaeria.</title>
        <authorList>
            <person name="Bayer B."/>
            <person name="Vojvoda J."/>
            <person name="Reinthaler T."/>
            <person name="Reyes C."/>
            <person name="Pinto M."/>
            <person name="Herndl G.J."/>
        </authorList>
    </citation>
    <scope>NUCLEOTIDE SEQUENCE [LARGE SCALE GENOMIC DNA]</scope>
    <source>
        <strain evidence="4 5">D3C</strain>
    </source>
</reference>
<dbReference type="GO" id="GO:1901135">
    <property type="term" value="P:carbohydrate derivative metabolic process"/>
    <property type="evidence" value="ECO:0007669"/>
    <property type="project" value="InterPro"/>
</dbReference>
<dbReference type="InterPro" id="IPR035484">
    <property type="entry name" value="SIS_PGI/PMI_1"/>
</dbReference>
<dbReference type="GO" id="GO:0097367">
    <property type="term" value="F:carbohydrate derivative binding"/>
    <property type="evidence" value="ECO:0007669"/>
    <property type="project" value="InterPro"/>
</dbReference>
<dbReference type="KEGG" id="nid:NPIRD3C_0076"/>
<evidence type="ECO:0000313" key="4">
    <source>
        <dbReference type="EMBL" id="AJM91300.1"/>
    </source>
</evidence>
<dbReference type="STRING" id="1582439.NPIRD3C_0076"/>
<dbReference type="PROSITE" id="PS51464">
    <property type="entry name" value="SIS"/>
    <property type="match status" value="1"/>
</dbReference>
<dbReference type="AlphaFoldDB" id="A0A0C5BWE2"/>
<evidence type="ECO:0000256" key="1">
    <source>
        <dbReference type="ARBA" id="ARBA00010523"/>
    </source>
</evidence>
<dbReference type="InterPro" id="IPR046348">
    <property type="entry name" value="SIS_dom_sf"/>
</dbReference>
<dbReference type="Pfam" id="PF10432">
    <property type="entry name" value="bact-PGI_C"/>
    <property type="match status" value="1"/>
</dbReference>
<name>A0A0C5BWE2_9ARCH</name>
<gene>
    <name evidence="4" type="ORF">NPIRD3C_0076</name>
</gene>
<dbReference type="InterPro" id="IPR019490">
    <property type="entry name" value="Glu6P/Mann6P_isomerase_C"/>
</dbReference>
<sequence length="341" mass="38761">MLTKFDLEKFDPSGMHKIYDQWPKLAKDAYSSDLDVTSFSDIDHIVIAGMGGSGAIGNLFYSIFSKNDIHITLVKGYLLPKTVNSKTLVITISISGNTVETLNVLKTARELHCNLIAFSSGGKMQEFCKKHNLEFHMIKKMHSPRSSFVTYVYSLLKILKPFLPITENDIDESISVLENTQKLINSENLTETNPSLLLSQWITNIPLIYYPHGLQAAAIRFKSSLQENAKSHVIIEDVIESCHNGIVAWEKSSSLRPILIQGNNDYSKTKERWQILKKYFNENKIEYFEVFSVNGNILSKLMDLIYRLDYATIYKAIYSGIDPSTIKSIDFVKNHLDSNLE</sequence>
<evidence type="ECO:0000259" key="3">
    <source>
        <dbReference type="PROSITE" id="PS51464"/>
    </source>
</evidence>
<protein>
    <submittedName>
        <fullName evidence="4">Putative bifunctional phosphoglucose/phosphomannose isomerase</fullName>
    </submittedName>
</protein>
<reference evidence="4 5" key="2">
    <citation type="journal article" date="2016" name="ISME J.">
        <title>Physiological and genomic characterization of two novel marine thaumarchaeal strains indicates niche differentiation.</title>
        <authorList>
            <person name="Bayer B."/>
            <person name="Vojvoda J."/>
            <person name="Offre P."/>
            <person name="Alves R.J."/>
            <person name="Elisabeth N.H."/>
            <person name="Garcia J.A."/>
            <person name="Volland J.M."/>
            <person name="Srivastava A."/>
            <person name="Schleper C."/>
            <person name="Herndl G.J."/>
        </authorList>
    </citation>
    <scope>NUCLEOTIDE SEQUENCE [LARGE SCALE GENOMIC DNA]</scope>
    <source>
        <strain evidence="4 5">D3C</strain>
    </source>
</reference>
<dbReference type="SUPFAM" id="SSF53697">
    <property type="entry name" value="SIS domain"/>
    <property type="match status" value="1"/>
</dbReference>
<organism evidence="4 5">
    <name type="scientific">Nitrosopumilus piranensis</name>
    <dbReference type="NCBI Taxonomy" id="1582439"/>
    <lineage>
        <taxon>Archaea</taxon>
        <taxon>Nitrososphaerota</taxon>
        <taxon>Nitrososphaeria</taxon>
        <taxon>Nitrosopumilales</taxon>
        <taxon>Nitrosopumilaceae</taxon>
        <taxon>Nitrosopumilus</taxon>
    </lineage>
</organism>
<dbReference type="GO" id="GO:0004476">
    <property type="term" value="F:mannose-6-phosphate isomerase activity"/>
    <property type="evidence" value="ECO:0007669"/>
    <property type="project" value="InterPro"/>
</dbReference>
<dbReference type="RefSeq" id="WP_237087677.1">
    <property type="nucleotide sequence ID" value="NZ_CP010868.1"/>
</dbReference>
<comment type="similarity">
    <text evidence="1">Belongs to the PGI/PMI family.</text>
</comment>
<dbReference type="Proteomes" id="UP000032027">
    <property type="component" value="Chromosome"/>
</dbReference>
<dbReference type="Pfam" id="PF01380">
    <property type="entry name" value="SIS"/>
    <property type="match status" value="1"/>
</dbReference>
<dbReference type="Gene3D" id="3.40.50.10490">
    <property type="entry name" value="Glucose-6-phosphate isomerase like protein, domain 1"/>
    <property type="match status" value="2"/>
</dbReference>
<accession>A0A0C5BWE2</accession>
<reference evidence="5" key="1">
    <citation type="submission" date="2015-02" db="EMBL/GenBank/DDBJ databases">
        <title>Characterization of two novel Thaumarchaeota isolated from the Northern Adriatic Sea.</title>
        <authorList>
            <person name="Bayer B."/>
            <person name="Vojvoda J."/>
            <person name="Offre P."/>
            <person name="Srivastava A."/>
            <person name="Elisabeth N."/>
            <person name="Garcia J.A.L."/>
            <person name="Schleper C."/>
            <person name="Herndl G.J."/>
        </authorList>
    </citation>
    <scope>NUCLEOTIDE SEQUENCE [LARGE SCALE GENOMIC DNA]</scope>
    <source>
        <strain evidence="5">D3C</strain>
    </source>
</reference>
<dbReference type="GO" id="GO:0004347">
    <property type="term" value="F:glucose-6-phosphate isomerase activity"/>
    <property type="evidence" value="ECO:0007669"/>
    <property type="project" value="InterPro"/>
</dbReference>